<name>A0A3E5DJQ4_9BACT</name>
<evidence type="ECO:0000256" key="6">
    <source>
        <dbReference type="SAM" id="SignalP"/>
    </source>
</evidence>
<keyword evidence="4" id="KW-0378">Hydrolase</keyword>
<sequence>MKKYLVLILLAVIVSSCQDEILNDSNPVIENVNVNLSMDEAMSIANDNPTNLSEDEILAMVNDFSSSLGSKTRSAANPRMSIVGSYRIGGIISSKTTRGTTTDSIPVYEVCLQSGEKSGYALVSADSRSAGVLAYIENGNFEKKDSTGACLMLKLAEASTVSEINKIERLKVELREKTLKKVASCLGKSTVTYEEIKDLIEVNGVKSHETTSRSTAYDKPLSQIISLMPQNGGAVLKTEWGQNNPYNLLLPKSYNAKYHTETNYPMGCAITAGVQTLAAIAPSMTIDGTVIDWAFVTKKPKLNYNSYFGGDYEEAMMISKVVKHMYEGTNTTPNIDEDFKYGPYDDPNIPCVKSSTTSVSNLLNYLKKYVSCGTYYNKYAPDPLLNTINANRQMPCVAIMGGTHTANEQAEKGSHAWVIDGYAICTKTSREILRNNDLYFHANMGWDGTDNGFYKVNADASTDFETTLGTYNINFWEITEIHKK</sequence>
<protein>
    <submittedName>
        <fullName evidence="8">C10 family peptidase</fullName>
    </submittedName>
</protein>
<evidence type="ECO:0000259" key="7">
    <source>
        <dbReference type="Pfam" id="PF13734"/>
    </source>
</evidence>
<dbReference type="InterPro" id="IPR025896">
    <property type="entry name" value="Spi_Prtas-inh"/>
</dbReference>
<feature type="signal peptide" evidence="6">
    <location>
        <begin position="1"/>
        <end position="19"/>
    </location>
</feature>
<evidence type="ECO:0000313" key="11">
    <source>
        <dbReference type="Proteomes" id="UP000283872"/>
    </source>
</evidence>
<keyword evidence="3 6" id="KW-0732">Signal</keyword>
<dbReference type="Proteomes" id="UP000285604">
    <property type="component" value="Unassembled WGS sequence"/>
</dbReference>
<reference evidence="8" key="2">
    <citation type="submission" date="2022-11" db="EMBL/GenBank/DDBJ databases">
        <title>Genomic repertoires linked with pathogenic potency of arthritogenic Prevotella copri isolated from the gut of rheumatoid arthritis patients.</title>
        <authorList>
            <person name="Nii T."/>
            <person name="Maeda Y."/>
            <person name="Motooka D."/>
            <person name="Naito M."/>
            <person name="Matsumoto Y."/>
            <person name="Ogawa T."/>
            <person name="Oguro-Igashira E."/>
            <person name="Kishikawa T."/>
            <person name="Yamashita M."/>
            <person name="Koizumi S."/>
            <person name="Kurakawa T."/>
            <person name="Okumura R."/>
            <person name="Kayama H."/>
            <person name="Murakami M."/>
            <person name="Sakaguchi T."/>
            <person name="Das B."/>
            <person name="Nakamura S."/>
            <person name="Okada Y."/>
            <person name="Kumanogoh A."/>
            <person name="Takeda K."/>
        </authorList>
    </citation>
    <scope>NUCLEOTIDE SEQUENCE</scope>
    <source>
        <strain evidence="8">H019-1</strain>
    </source>
</reference>
<dbReference type="AlphaFoldDB" id="A0A3E5DJQ4"/>
<gene>
    <name evidence="9" type="ORF">DWY11_03350</name>
    <name evidence="10" type="ORF">DXA63_12225</name>
    <name evidence="8" type="ORF">ONT19_13405</name>
</gene>
<dbReference type="Pfam" id="PF13734">
    <property type="entry name" value="Inhibitor_I69"/>
    <property type="match status" value="1"/>
</dbReference>
<evidence type="ECO:0000313" key="10">
    <source>
        <dbReference type="EMBL" id="RGX91865.1"/>
    </source>
</evidence>
<dbReference type="InterPro" id="IPR044934">
    <property type="entry name" value="Streptopain_sf"/>
</dbReference>
<dbReference type="InterPro" id="IPR000200">
    <property type="entry name" value="Peptidase_C10"/>
</dbReference>
<comment type="caution">
    <text evidence="9">The sequence shown here is derived from an EMBL/GenBank/DDBJ whole genome shotgun (WGS) entry which is preliminary data.</text>
</comment>
<dbReference type="Proteomes" id="UP000283872">
    <property type="component" value="Unassembled WGS sequence"/>
</dbReference>
<dbReference type="GO" id="GO:0008234">
    <property type="term" value="F:cysteine-type peptidase activity"/>
    <property type="evidence" value="ECO:0007669"/>
    <property type="project" value="UniProtKB-KW"/>
</dbReference>
<feature type="domain" description="Spi protease inhibitor" evidence="7">
    <location>
        <begin position="51"/>
        <end position="150"/>
    </location>
</feature>
<dbReference type="SUPFAM" id="SSF54001">
    <property type="entry name" value="Cysteine proteinases"/>
    <property type="match status" value="1"/>
</dbReference>
<dbReference type="EMBL" id="QSCI01000066">
    <property type="protein sequence ID" value="RGX91865.1"/>
    <property type="molecule type" value="Genomic_DNA"/>
</dbReference>
<keyword evidence="5" id="KW-0788">Thiol protease</keyword>
<evidence type="ECO:0000256" key="1">
    <source>
        <dbReference type="ARBA" id="ARBA00009693"/>
    </source>
</evidence>
<dbReference type="EMBL" id="JAPDVG010000001">
    <property type="protein sequence ID" value="MCW4132557.1"/>
    <property type="molecule type" value="Genomic_DNA"/>
</dbReference>
<evidence type="ECO:0000256" key="2">
    <source>
        <dbReference type="ARBA" id="ARBA00022670"/>
    </source>
</evidence>
<proteinExistence type="inferred from homology"/>
<comment type="similarity">
    <text evidence="1">Belongs to the peptidase C10 family.</text>
</comment>
<dbReference type="InterPro" id="IPR038765">
    <property type="entry name" value="Papain-like_cys_pep_sf"/>
</dbReference>
<dbReference type="EMBL" id="QRVA01000005">
    <property type="protein sequence ID" value="RGS18093.1"/>
    <property type="molecule type" value="Genomic_DNA"/>
</dbReference>
<dbReference type="GO" id="GO:0006508">
    <property type="term" value="P:proteolysis"/>
    <property type="evidence" value="ECO:0007669"/>
    <property type="project" value="UniProtKB-KW"/>
</dbReference>
<evidence type="ECO:0000313" key="9">
    <source>
        <dbReference type="EMBL" id="RGS18093.1"/>
    </source>
</evidence>
<organism evidence="9 11">
    <name type="scientific">Segatella copri</name>
    <dbReference type="NCBI Taxonomy" id="165179"/>
    <lineage>
        <taxon>Bacteria</taxon>
        <taxon>Pseudomonadati</taxon>
        <taxon>Bacteroidota</taxon>
        <taxon>Bacteroidia</taxon>
        <taxon>Bacteroidales</taxon>
        <taxon>Prevotellaceae</taxon>
        <taxon>Segatella</taxon>
    </lineage>
</organism>
<evidence type="ECO:0000256" key="4">
    <source>
        <dbReference type="ARBA" id="ARBA00022801"/>
    </source>
</evidence>
<reference evidence="11 12" key="1">
    <citation type="submission" date="2018-08" db="EMBL/GenBank/DDBJ databases">
        <title>A genome reference for cultivated species of the human gut microbiota.</title>
        <authorList>
            <person name="Zou Y."/>
            <person name="Xue W."/>
            <person name="Luo G."/>
        </authorList>
    </citation>
    <scope>NUCLEOTIDE SEQUENCE [LARGE SCALE GENOMIC DNA]</scope>
    <source>
        <strain evidence="9 11">AF24-12</strain>
        <strain evidence="10 12">OF03-3</strain>
    </source>
</reference>
<accession>A0A3E5DJQ4</accession>
<dbReference type="Pfam" id="PF01640">
    <property type="entry name" value="Peptidase_C10"/>
    <property type="match status" value="1"/>
</dbReference>
<evidence type="ECO:0000313" key="12">
    <source>
        <dbReference type="Proteomes" id="UP000285604"/>
    </source>
</evidence>
<dbReference type="Proteomes" id="UP001209417">
    <property type="component" value="Unassembled WGS sequence"/>
</dbReference>
<dbReference type="Gene3D" id="3.90.70.50">
    <property type="entry name" value="Peptidase C10, streptopain"/>
    <property type="match status" value="2"/>
</dbReference>
<keyword evidence="2" id="KW-0645">Protease</keyword>
<dbReference type="PROSITE" id="PS51257">
    <property type="entry name" value="PROKAR_LIPOPROTEIN"/>
    <property type="match status" value="1"/>
</dbReference>
<dbReference type="RefSeq" id="WP_117588146.1">
    <property type="nucleotide sequence ID" value="NZ_JAPDVE010000014.1"/>
</dbReference>
<evidence type="ECO:0000256" key="5">
    <source>
        <dbReference type="ARBA" id="ARBA00022807"/>
    </source>
</evidence>
<feature type="chain" id="PRO_5043182693" evidence="6">
    <location>
        <begin position="20"/>
        <end position="484"/>
    </location>
</feature>
<evidence type="ECO:0000313" key="8">
    <source>
        <dbReference type="EMBL" id="MCW4132557.1"/>
    </source>
</evidence>
<evidence type="ECO:0000256" key="3">
    <source>
        <dbReference type="ARBA" id="ARBA00022729"/>
    </source>
</evidence>